<dbReference type="EMBL" id="IACF01002495">
    <property type="protein sequence ID" value="LAB68148.1"/>
    <property type="molecule type" value="mRNA"/>
</dbReference>
<name>A0A2P2I298_9CRUS</name>
<proteinExistence type="evidence at transcript level"/>
<dbReference type="InterPro" id="IPR004911">
    <property type="entry name" value="Interferon-induced_GILT"/>
</dbReference>
<dbReference type="GO" id="GO:0005576">
    <property type="term" value="C:extracellular region"/>
    <property type="evidence" value="ECO:0007669"/>
    <property type="project" value="UniProtKB-SubCell"/>
</dbReference>
<dbReference type="AlphaFoldDB" id="A0A2P2I298"/>
<feature type="chain" id="PRO_5015174480" evidence="6">
    <location>
        <begin position="21"/>
        <end position="225"/>
    </location>
</feature>
<dbReference type="PANTHER" id="PTHR13234">
    <property type="entry name" value="GAMMA-INTERFERON INDUCIBLE LYSOSOMAL THIOL REDUCTASE GILT"/>
    <property type="match status" value="1"/>
</dbReference>
<dbReference type="GO" id="GO:0016671">
    <property type="term" value="F:oxidoreductase activity, acting on a sulfur group of donors, disulfide as acceptor"/>
    <property type="evidence" value="ECO:0007669"/>
    <property type="project" value="InterPro"/>
</dbReference>
<evidence type="ECO:0000313" key="7">
    <source>
        <dbReference type="EMBL" id="LAB68148.1"/>
    </source>
</evidence>
<protein>
    <submittedName>
        <fullName evidence="7">Gamma-interferon-inducible lysosomal thiol reductase-like</fullName>
    </submittedName>
</protein>
<organism evidence="7">
    <name type="scientific">Hirondellea gigas</name>
    <dbReference type="NCBI Taxonomy" id="1518452"/>
    <lineage>
        <taxon>Eukaryota</taxon>
        <taxon>Metazoa</taxon>
        <taxon>Ecdysozoa</taxon>
        <taxon>Arthropoda</taxon>
        <taxon>Crustacea</taxon>
        <taxon>Multicrustacea</taxon>
        <taxon>Malacostraca</taxon>
        <taxon>Eumalacostraca</taxon>
        <taxon>Peracarida</taxon>
        <taxon>Amphipoda</taxon>
        <taxon>Amphilochidea</taxon>
        <taxon>Lysianassida</taxon>
        <taxon>Lysianassidira</taxon>
        <taxon>Lysianassoidea</taxon>
        <taxon>Lysianassidae</taxon>
        <taxon>Hirondellea</taxon>
    </lineage>
</organism>
<evidence type="ECO:0000256" key="3">
    <source>
        <dbReference type="ARBA" id="ARBA00022525"/>
    </source>
</evidence>
<reference evidence="7" key="1">
    <citation type="journal article" date="2018" name="Biosci. Biotechnol. Biochem.">
        <title>Polysaccharide hydrolase of the hadal zone amphipods Hirondellea gigas.</title>
        <authorList>
            <person name="Kobayashi H."/>
            <person name="Nagahama T."/>
            <person name="Arai W."/>
            <person name="Sasagawa Y."/>
            <person name="Umeda M."/>
            <person name="Hayashi T."/>
            <person name="Nikaido I."/>
            <person name="Watanabe H."/>
            <person name="Oguri K."/>
            <person name="Kitazato H."/>
            <person name="Fujioka K."/>
            <person name="Kido Y."/>
            <person name="Takami H."/>
        </authorList>
    </citation>
    <scope>NUCLEOTIDE SEQUENCE</scope>
    <source>
        <tissue evidence="7">Whole body</tissue>
    </source>
</reference>
<keyword evidence="5" id="KW-0325">Glycoprotein</keyword>
<comment type="subcellular location">
    <subcellularLocation>
        <location evidence="1">Secreted</location>
    </subcellularLocation>
</comment>
<evidence type="ECO:0000256" key="5">
    <source>
        <dbReference type="ARBA" id="ARBA00023180"/>
    </source>
</evidence>
<dbReference type="Pfam" id="PF03227">
    <property type="entry name" value="GILT"/>
    <property type="match status" value="1"/>
</dbReference>
<dbReference type="PANTHER" id="PTHR13234:SF8">
    <property type="entry name" value="GAMMA-INTERFERON-INDUCIBLE LYSOSOMAL THIOL REDUCTASE"/>
    <property type="match status" value="1"/>
</dbReference>
<evidence type="ECO:0000256" key="1">
    <source>
        <dbReference type="ARBA" id="ARBA00004613"/>
    </source>
</evidence>
<evidence type="ECO:0000256" key="6">
    <source>
        <dbReference type="SAM" id="SignalP"/>
    </source>
</evidence>
<accession>A0A2P2I298</accession>
<evidence type="ECO:0000256" key="4">
    <source>
        <dbReference type="ARBA" id="ARBA00022729"/>
    </source>
</evidence>
<sequence>MGANKFVVLMLLLLSATANASLFPMFFGGLLMDYYPIWMTPRVKLEVYMETMCPDCRGFFHEQLAPTWKQLRSIMDVEIYPYGNAKETPLSGGGYNFTCQNGPLECQGNMMLACAQKYIHNNPTFVDYSICVMEDSKTPIRTGKKCAEQLNVDFDPILMCSLSREGDEVLHEVAVATDNLQPKHTYVPWMVINNIHTEEIQSAALSDLKKYICGVYTGAPPSACL</sequence>
<feature type="signal peptide" evidence="6">
    <location>
        <begin position="1"/>
        <end position="20"/>
    </location>
</feature>
<keyword evidence="3" id="KW-0964">Secreted</keyword>
<comment type="similarity">
    <text evidence="2">Belongs to the GILT family.</text>
</comment>
<evidence type="ECO:0000256" key="2">
    <source>
        <dbReference type="ARBA" id="ARBA00005679"/>
    </source>
</evidence>
<keyword evidence="4 6" id="KW-0732">Signal</keyword>